<proteinExistence type="inferred from homology"/>
<dbReference type="PANTHER" id="PTHR30629:SF2">
    <property type="entry name" value="PROPHAGE INTEGRASE INTS-RELATED"/>
    <property type="match status" value="1"/>
</dbReference>
<organism evidence="5 6">
    <name type="scientific">Acetobacter lambici</name>
    <dbReference type="NCBI Taxonomy" id="1332824"/>
    <lineage>
        <taxon>Bacteria</taxon>
        <taxon>Pseudomonadati</taxon>
        <taxon>Pseudomonadota</taxon>
        <taxon>Alphaproteobacteria</taxon>
        <taxon>Acetobacterales</taxon>
        <taxon>Acetobacteraceae</taxon>
        <taxon>Acetobacter</taxon>
    </lineage>
</organism>
<gene>
    <name evidence="5" type="ORF">NKW50_04075</name>
</gene>
<dbReference type="CDD" id="cd00796">
    <property type="entry name" value="INT_Rci_Hp1_C"/>
    <property type="match status" value="1"/>
</dbReference>
<dbReference type="InterPro" id="IPR002104">
    <property type="entry name" value="Integrase_catalytic"/>
</dbReference>
<comment type="caution">
    <text evidence="5">The sequence shown here is derived from an EMBL/GenBank/DDBJ whole genome shotgun (WGS) entry which is preliminary data.</text>
</comment>
<dbReference type="InterPro" id="IPR013762">
    <property type="entry name" value="Integrase-like_cat_sf"/>
</dbReference>
<evidence type="ECO:0000313" key="6">
    <source>
        <dbReference type="Proteomes" id="UP001523528"/>
    </source>
</evidence>
<dbReference type="Gene3D" id="1.10.443.10">
    <property type="entry name" value="Intergrase catalytic core"/>
    <property type="match status" value="1"/>
</dbReference>
<keyword evidence="6" id="KW-1185">Reference proteome</keyword>
<evidence type="ECO:0000313" key="5">
    <source>
        <dbReference type="EMBL" id="MCP1257766.1"/>
    </source>
</evidence>
<dbReference type="EMBL" id="JAMYZZ010000003">
    <property type="protein sequence ID" value="MCP1257766.1"/>
    <property type="molecule type" value="Genomic_DNA"/>
</dbReference>
<reference evidence="5 6" key="1">
    <citation type="submission" date="2022-06" db="EMBL/GenBank/DDBJ databases">
        <title>Acetobacer genomes from food samples.</title>
        <authorList>
            <person name="Sombolestani A."/>
        </authorList>
    </citation>
    <scope>NUCLEOTIDE SEQUENCE [LARGE SCALE GENOMIC DNA]</scope>
    <source>
        <strain evidence="5 6">R-83285</strain>
    </source>
</reference>
<dbReference type="RefSeq" id="WP_165990995.1">
    <property type="nucleotide sequence ID" value="NZ_JAMYZY010000003.1"/>
</dbReference>
<evidence type="ECO:0000256" key="2">
    <source>
        <dbReference type="ARBA" id="ARBA00022908"/>
    </source>
</evidence>
<dbReference type="PROSITE" id="PS51898">
    <property type="entry name" value="TYR_RECOMBINASE"/>
    <property type="match status" value="1"/>
</dbReference>
<dbReference type="InterPro" id="IPR011010">
    <property type="entry name" value="DNA_brk_join_enz"/>
</dbReference>
<name>A0ABT1EXT2_9PROT</name>
<sequence length="388" mass="43600">MPDHIFRIGKHFLGKRPNSDAWYVCWYDSHTRQTKRASLGTTVFQEAQIKLAAFVTQNAHRRNEPAVDTTIASVFLRYYSQHSQSTRSSGPNRRALELVLDAITPGLCVSDYTLVEQKRVAAHLQKNGLSTGYTRRVMGIAAAALNWSWKNGEIDKQMPITLPPEGEGRQRIMTIQEMAQLWDAEMPPHMRVFVALLIGTVSRPEALLQLTREQCDLTHGIIDLNSPGRERTKKRRPRVPMAHFLRPIIEAAGPGSLITYHGKPIAKINKTWRAVRRNAGLPEEIVPYTIRHTMATELITRGVPAMEVATLLGHSMPNLRTTERYVHVGPDYLTNARRVIDEIASAIDRAATQSMVNLNMRAIRVLDDHAEGKEPTADASENLGFLPL</sequence>
<dbReference type="PANTHER" id="PTHR30629">
    <property type="entry name" value="PROPHAGE INTEGRASE"/>
    <property type="match status" value="1"/>
</dbReference>
<dbReference type="Pfam" id="PF00589">
    <property type="entry name" value="Phage_integrase"/>
    <property type="match status" value="1"/>
</dbReference>
<comment type="similarity">
    <text evidence="1">Belongs to the 'phage' integrase family.</text>
</comment>
<keyword evidence="3" id="KW-0233">DNA recombination</keyword>
<protein>
    <submittedName>
        <fullName evidence="5">Site-specific integrase</fullName>
    </submittedName>
</protein>
<evidence type="ECO:0000259" key="4">
    <source>
        <dbReference type="PROSITE" id="PS51898"/>
    </source>
</evidence>
<accession>A0ABT1EXT2</accession>
<feature type="domain" description="Tyr recombinase" evidence="4">
    <location>
        <begin position="168"/>
        <end position="338"/>
    </location>
</feature>
<dbReference type="SUPFAM" id="SSF56349">
    <property type="entry name" value="DNA breaking-rejoining enzymes"/>
    <property type="match status" value="1"/>
</dbReference>
<dbReference type="Proteomes" id="UP001523528">
    <property type="component" value="Unassembled WGS sequence"/>
</dbReference>
<evidence type="ECO:0000256" key="1">
    <source>
        <dbReference type="ARBA" id="ARBA00008857"/>
    </source>
</evidence>
<keyword evidence="2" id="KW-0229">DNA integration</keyword>
<evidence type="ECO:0000256" key="3">
    <source>
        <dbReference type="ARBA" id="ARBA00023172"/>
    </source>
</evidence>
<dbReference type="InterPro" id="IPR050808">
    <property type="entry name" value="Phage_Integrase"/>
</dbReference>